<keyword evidence="2" id="KW-0812">Transmembrane</keyword>
<keyword evidence="2" id="KW-1133">Transmembrane helix</keyword>
<evidence type="ECO:0000256" key="1">
    <source>
        <dbReference type="SAM" id="Coils"/>
    </source>
</evidence>
<comment type="caution">
    <text evidence="3">The sequence shown here is derived from an EMBL/GenBank/DDBJ whole genome shotgun (WGS) entry which is preliminary data.</text>
</comment>
<evidence type="ECO:0000256" key="2">
    <source>
        <dbReference type="SAM" id="Phobius"/>
    </source>
</evidence>
<organism evidence="3 4">
    <name type="scientific">Kineosporia succinea</name>
    <dbReference type="NCBI Taxonomy" id="84632"/>
    <lineage>
        <taxon>Bacteria</taxon>
        <taxon>Bacillati</taxon>
        <taxon>Actinomycetota</taxon>
        <taxon>Actinomycetes</taxon>
        <taxon>Kineosporiales</taxon>
        <taxon>Kineosporiaceae</taxon>
        <taxon>Kineosporia</taxon>
    </lineage>
</organism>
<evidence type="ECO:0000313" key="4">
    <source>
        <dbReference type="Proteomes" id="UP001235712"/>
    </source>
</evidence>
<protein>
    <submittedName>
        <fullName evidence="3">Uncharacterized protein YoxC</fullName>
    </submittedName>
</protein>
<sequence>MSPELVVPLAAGAASVLVAAITFIFGPTIKVWIERRAERESRGEEGWTEAVDALKAQVSGLRTEVDGLRTEVDGLRRQVSERDQRIADLESTLSDQSRSLARANSRVTQLELSWPPGFTMPAPDPHHL</sequence>
<keyword evidence="1" id="KW-0175">Coiled coil</keyword>
<reference evidence="3 4" key="1">
    <citation type="submission" date="2023-07" db="EMBL/GenBank/DDBJ databases">
        <title>Sequencing the genomes of 1000 actinobacteria strains.</title>
        <authorList>
            <person name="Klenk H.-P."/>
        </authorList>
    </citation>
    <scope>NUCLEOTIDE SEQUENCE [LARGE SCALE GENOMIC DNA]</scope>
    <source>
        <strain evidence="3 4">DSM 44388</strain>
    </source>
</reference>
<feature type="transmembrane region" description="Helical" evidence="2">
    <location>
        <begin position="6"/>
        <end position="33"/>
    </location>
</feature>
<keyword evidence="4" id="KW-1185">Reference proteome</keyword>
<dbReference type="RefSeq" id="WP_307244798.1">
    <property type="nucleotide sequence ID" value="NZ_JAUSQZ010000001.1"/>
</dbReference>
<dbReference type="Proteomes" id="UP001235712">
    <property type="component" value="Unassembled WGS sequence"/>
</dbReference>
<accession>A0ABT9P5S0</accession>
<dbReference type="EMBL" id="JAUSQZ010000001">
    <property type="protein sequence ID" value="MDP9828033.1"/>
    <property type="molecule type" value="Genomic_DNA"/>
</dbReference>
<keyword evidence="2" id="KW-0472">Membrane</keyword>
<feature type="coiled-coil region" evidence="1">
    <location>
        <begin position="51"/>
        <end position="106"/>
    </location>
</feature>
<name>A0ABT9P5S0_9ACTN</name>
<dbReference type="Gene3D" id="1.20.5.340">
    <property type="match status" value="1"/>
</dbReference>
<gene>
    <name evidence="3" type="ORF">J2S57_003782</name>
</gene>
<proteinExistence type="predicted"/>
<evidence type="ECO:0000313" key="3">
    <source>
        <dbReference type="EMBL" id="MDP9828033.1"/>
    </source>
</evidence>